<comment type="similarity">
    <text evidence="1">Belongs to the AB hydrolase superfamily. Lipase family.</text>
</comment>
<evidence type="ECO:0000256" key="5">
    <source>
        <dbReference type="ARBA" id="ARBA00023098"/>
    </source>
</evidence>
<dbReference type="InterPro" id="IPR029058">
    <property type="entry name" value="AB_hydrolase_fold"/>
</dbReference>
<keyword evidence="2" id="KW-0732">Signal</keyword>
<evidence type="ECO:0000313" key="8">
    <source>
        <dbReference type="EMBL" id="KYN02545.1"/>
    </source>
</evidence>
<dbReference type="FunFam" id="3.40.50.1820:FF:000021">
    <property type="entry name" value="Lipase"/>
    <property type="match status" value="2"/>
</dbReference>
<evidence type="ECO:0000259" key="7">
    <source>
        <dbReference type="Pfam" id="PF04083"/>
    </source>
</evidence>
<evidence type="ECO:0000256" key="6">
    <source>
        <dbReference type="ARBA" id="ARBA00023180"/>
    </source>
</evidence>
<name>A0A151IIN4_9HYME</name>
<evidence type="ECO:0000313" key="9">
    <source>
        <dbReference type="Proteomes" id="UP000078542"/>
    </source>
</evidence>
<sequence>MLAVVLLEAKLNLWGDSVFSQKAIFNYLFSKDRGVVRVKKPEEVKTAKNNVTTLDFIGLVEKNGYSAEEHYTITEDGYILVLHRLLGNPLFKDQRSRKVVFLQHGLLCTSDCWVIFGAGKDLAFLLADKGYDVWIGNNRGNAYCQSHIKISPQNKEFWQFSYHEIAMRDLPAMIDFILRYTKQKNLHYIGHSMGTTILFTLLSMKPEYNAKIRLGICLAPVAIWKEISPLLEHFRSKMPKIMEFLESNGMYEIASLSSTSIRIGRTLCTDKAITQPICAAVIFVIAGSDPVQLNTTAMPEVFSYAPAGISLQTIRHFYQNIITQKFQALDNGYLDNYKKYKQKTPIMYDLKKVTAPLALYYSVNDLLASKSNVLEIYKYLPNVILLEENPYKLFNHLDFLWAIDAKTLLYDRLMKLLQEMNIKLVFFIFMLTAALLEAKLNLWTNLTHSQKVILNYLFPKDPDIVRVRKPEEIQTVNNVTTLDFVGLVERYGYPTEEHYVTTEDGYILVIHRILGSPLSTGHQRKKIVFLQHGIICSSDCWVMIGAEKDLAFLLADGGYDVWLGNLRGTSYCRSHIKISPRSKEFWQFSYHEMGIRDLPAMIDYILSYTKQQSLHYIGHSMGTTTLFILLSMRPEYNAKIKLGICLAPIAIWKERIPLPELIFNNLSKIKEFLYSNEIYEVASLSSTSITVGRTLCSNKAITQAVCIAIIFLIAGSDPKQLNIVEILSNYPDGASVQTFEHYIQNIITKKFQTYDYGYVGNYNKYGQVLPLIYDLKKVTIPLAIFYGANDMVALKPNVLETYKYLPNVILLEENHYKLFNHLDFLWAIDAKTLLYDRVLDLLQKFDNQVWIIDDELTYV</sequence>
<dbReference type="Proteomes" id="UP000078542">
    <property type="component" value="Unassembled WGS sequence"/>
</dbReference>
<organism evidence="8 9">
    <name type="scientific">Cyphomyrmex costatus</name>
    <dbReference type="NCBI Taxonomy" id="456900"/>
    <lineage>
        <taxon>Eukaryota</taxon>
        <taxon>Metazoa</taxon>
        <taxon>Ecdysozoa</taxon>
        <taxon>Arthropoda</taxon>
        <taxon>Hexapoda</taxon>
        <taxon>Insecta</taxon>
        <taxon>Pterygota</taxon>
        <taxon>Neoptera</taxon>
        <taxon>Endopterygota</taxon>
        <taxon>Hymenoptera</taxon>
        <taxon>Apocrita</taxon>
        <taxon>Aculeata</taxon>
        <taxon>Formicoidea</taxon>
        <taxon>Formicidae</taxon>
        <taxon>Myrmicinae</taxon>
        <taxon>Cyphomyrmex</taxon>
    </lineage>
</organism>
<evidence type="ECO:0000256" key="2">
    <source>
        <dbReference type="ARBA" id="ARBA00022729"/>
    </source>
</evidence>
<reference evidence="8 9" key="1">
    <citation type="submission" date="2016-03" db="EMBL/GenBank/DDBJ databases">
        <title>Cyphomyrmex costatus WGS genome.</title>
        <authorList>
            <person name="Nygaard S."/>
            <person name="Hu H."/>
            <person name="Boomsma J."/>
            <person name="Zhang G."/>
        </authorList>
    </citation>
    <scope>NUCLEOTIDE SEQUENCE [LARGE SCALE GENOMIC DNA]</scope>
    <source>
        <strain evidence="8">MS0001</strain>
        <tissue evidence="8">Whole body</tissue>
    </source>
</reference>
<dbReference type="PANTHER" id="PTHR11005">
    <property type="entry name" value="LYSOSOMAL ACID LIPASE-RELATED"/>
    <property type="match status" value="1"/>
</dbReference>
<dbReference type="Pfam" id="PF04083">
    <property type="entry name" value="Abhydro_lipase"/>
    <property type="match status" value="2"/>
</dbReference>
<accession>A0A151IIN4</accession>
<dbReference type="EMBL" id="KQ977464">
    <property type="protein sequence ID" value="KYN02545.1"/>
    <property type="molecule type" value="Genomic_DNA"/>
</dbReference>
<protein>
    <submittedName>
        <fullName evidence="8">Lipase 3</fullName>
    </submittedName>
</protein>
<keyword evidence="6" id="KW-0325">Glycoprotein</keyword>
<feature type="domain" description="Partial AB-hydrolase lipase" evidence="7">
    <location>
        <begin position="59"/>
        <end position="115"/>
    </location>
</feature>
<evidence type="ECO:0000256" key="4">
    <source>
        <dbReference type="ARBA" id="ARBA00022963"/>
    </source>
</evidence>
<evidence type="ECO:0000256" key="1">
    <source>
        <dbReference type="ARBA" id="ARBA00010701"/>
    </source>
</evidence>
<gene>
    <name evidence="8" type="ORF">ALC62_06638</name>
</gene>
<feature type="domain" description="Partial AB-hydrolase lipase" evidence="7">
    <location>
        <begin position="487"/>
        <end position="543"/>
    </location>
</feature>
<keyword evidence="3" id="KW-0378">Hydrolase</keyword>
<dbReference type="InterPro" id="IPR006693">
    <property type="entry name" value="AB_hydrolase_lipase"/>
</dbReference>
<dbReference type="AlphaFoldDB" id="A0A151IIN4"/>
<dbReference type="STRING" id="456900.A0A151IIN4"/>
<keyword evidence="4" id="KW-0442">Lipid degradation</keyword>
<evidence type="ECO:0000256" key="3">
    <source>
        <dbReference type="ARBA" id="ARBA00022801"/>
    </source>
</evidence>
<dbReference type="Gene3D" id="3.40.50.1820">
    <property type="entry name" value="alpha/beta hydrolase"/>
    <property type="match status" value="2"/>
</dbReference>
<dbReference type="SUPFAM" id="SSF53474">
    <property type="entry name" value="alpha/beta-Hydrolases"/>
    <property type="match status" value="2"/>
</dbReference>
<dbReference type="GO" id="GO:0016787">
    <property type="term" value="F:hydrolase activity"/>
    <property type="evidence" value="ECO:0007669"/>
    <property type="project" value="UniProtKB-KW"/>
</dbReference>
<proteinExistence type="inferred from homology"/>
<keyword evidence="5" id="KW-0443">Lipid metabolism</keyword>
<dbReference type="GO" id="GO:0016042">
    <property type="term" value="P:lipid catabolic process"/>
    <property type="evidence" value="ECO:0007669"/>
    <property type="project" value="UniProtKB-KW"/>
</dbReference>
<keyword evidence="9" id="KW-1185">Reference proteome</keyword>